<gene>
    <name evidence="1" type="ORF">VCHENC02_0271B</name>
</gene>
<accession>A0A454CMZ5</accession>
<dbReference type="EMBL" id="AJSR01002834">
    <property type="protein sequence ID" value="EKM26102.1"/>
    <property type="molecule type" value="Genomic_DNA"/>
</dbReference>
<evidence type="ECO:0000313" key="2">
    <source>
        <dbReference type="Proteomes" id="UP000008367"/>
    </source>
</evidence>
<evidence type="ECO:0000313" key="1">
    <source>
        <dbReference type="EMBL" id="EKM26102.1"/>
    </source>
</evidence>
<dbReference type="AlphaFoldDB" id="A0A454CMZ5"/>
<name>A0A454CMZ5_VIBHA</name>
<proteinExistence type="predicted"/>
<protein>
    <submittedName>
        <fullName evidence="1">Uncharacterized protein</fullName>
    </submittedName>
</protein>
<organism evidence="1 2">
    <name type="scientific">Vibrio harveyi</name>
    <name type="common">Beneckea harveyi</name>
    <dbReference type="NCBI Taxonomy" id="669"/>
    <lineage>
        <taxon>Bacteria</taxon>
        <taxon>Pseudomonadati</taxon>
        <taxon>Pseudomonadota</taxon>
        <taxon>Gammaproteobacteria</taxon>
        <taxon>Vibrionales</taxon>
        <taxon>Vibrionaceae</taxon>
        <taxon>Vibrio</taxon>
    </lineage>
</organism>
<feature type="non-terminal residue" evidence="1">
    <location>
        <position position="1"/>
    </location>
</feature>
<comment type="caution">
    <text evidence="1">The sequence shown here is derived from an EMBL/GenBank/DDBJ whole genome shotgun (WGS) entry which is preliminary data.</text>
</comment>
<reference evidence="1 2" key="1">
    <citation type="submission" date="2012-10" db="EMBL/GenBank/DDBJ databases">
        <title>Genome sequence of Vibrio Cholerae HENC-02.</title>
        <authorList>
            <person name="Eppinger M."/>
            <person name="Hasan N.A."/>
            <person name="Sengamalay N."/>
            <person name="Hine E."/>
            <person name="Su Q."/>
            <person name="Daugherty S.C."/>
            <person name="Young S."/>
            <person name="Sadzewicz L."/>
            <person name="Tallon L."/>
            <person name="Cebula T.A."/>
            <person name="Ravel J."/>
            <person name="Colwell R.R."/>
        </authorList>
    </citation>
    <scope>NUCLEOTIDE SEQUENCE [LARGE SCALE GENOMIC DNA]</scope>
    <source>
        <strain evidence="1 2">HENC-02</strain>
    </source>
</reference>
<sequence>ALEPFYLTKLVPHWNLSRSLRLSCKYRRLQASTETHLTLAWS</sequence>
<dbReference type="Proteomes" id="UP000008367">
    <property type="component" value="Unassembled WGS sequence"/>
</dbReference>